<feature type="region of interest" description="Disordered" evidence="5">
    <location>
        <begin position="268"/>
        <end position="299"/>
    </location>
</feature>
<evidence type="ECO:0000313" key="8">
    <source>
        <dbReference type="Proteomes" id="UP000734854"/>
    </source>
</evidence>
<evidence type="ECO:0000256" key="3">
    <source>
        <dbReference type="ARBA" id="ARBA00023034"/>
    </source>
</evidence>
<keyword evidence="3" id="KW-0333">Golgi apparatus</keyword>
<accession>A0A8J5GPN4</accession>
<dbReference type="PANTHER" id="PTHR12276:SF91">
    <property type="entry name" value="CLATHRIN INTERACTOR EPSIN 2-RELATED"/>
    <property type="match status" value="1"/>
</dbReference>
<dbReference type="InterPro" id="IPR013809">
    <property type="entry name" value="ENTH"/>
</dbReference>
<dbReference type="GO" id="GO:0005543">
    <property type="term" value="F:phospholipid binding"/>
    <property type="evidence" value="ECO:0007669"/>
    <property type="project" value="TreeGrafter"/>
</dbReference>
<dbReference type="GO" id="GO:0005768">
    <property type="term" value="C:endosome"/>
    <property type="evidence" value="ECO:0007669"/>
    <property type="project" value="TreeGrafter"/>
</dbReference>
<dbReference type="GO" id="GO:0006897">
    <property type="term" value="P:endocytosis"/>
    <property type="evidence" value="ECO:0007669"/>
    <property type="project" value="TreeGrafter"/>
</dbReference>
<evidence type="ECO:0000256" key="2">
    <source>
        <dbReference type="ARBA" id="ARBA00004555"/>
    </source>
</evidence>
<comment type="subcellular location">
    <subcellularLocation>
        <location evidence="1">Cytoplasmic vesicle</location>
        <location evidence="1">Clathrin-coated vesicle</location>
    </subcellularLocation>
    <subcellularLocation>
        <location evidence="2">Golgi apparatus</location>
    </subcellularLocation>
</comment>
<dbReference type="GO" id="GO:0005886">
    <property type="term" value="C:plasma membrane"/>
    <property type="evidence" value="ECO:0007669"/>
    <property type="project" value="TreeGrafter"/>
</dbReference>
<evidence type="ECO:0000256" key="1">
    <source>
        <dbReference type="ARBA" id="ARBA00004132"/>
    </source>
</evidence>
<proteinExistence type="predicted"/>
<name>A0A8J5GPN4_ZINOF</name>
<dbReference type="AlphaFoldDB" id="A0A8J5GPN4"/>
<dbReference type="InterPro" id="IPR008942">
    <property type="entry name" value="ENTH_VHS"/>
</dbReference>
<dbReference type="Proteomes" id="UP000734854">
    <property type="component" value="Unassembled WGS sequence"/>
</dbReference>
<dbReference type="SUPFAM" id="SSF48464">
    <property type="entry name" value="ENTH/VHS domain"/>
    <property type="match status" value="1"/>
</dbReference>
<dbReference type="Gene3D" id="1.25.40.90">
    <property type="match status" value="1"/>
</dbReference>
<comment type="caution">
    <text evidence="7">The sequence shown here is derived from an EMBL/GenBank/DDBJ whole genome shotgun (WGS) entry which is preliminary data.</text>
</comment>
<dbReference type="CDD" id="cd03571">
    <property type="entry name" value="ENTH"/>
    <property type="match status" value="1"/>
</dbReference>
<reference evidence="7 8" key="1">
    <citation type="submission" date="2020-08" db="EMBL/GenBank/DDBJ databases">
        <title>Plant Genome Project.</title>
        <authorList>
            <person name="Zhang R.-G."/>
        </authorList>
    </citation>
    <scope>NUCLEOTIDE SEQUENCE [LARGE SCALE GENOMIC DNA]</scope>
    <source>
        <tissue evidence="7">Rhizome</tissue>
    </source>
</reference>
<organism evidence="7 8">
    <name type="scientific">Zingiber officinale</name>
    <name type="common">Ginger</name>
    <name type="synonym">Amomum zingiber</name>
    <dbReference type="NCBI Taxonomy" id="94328"/>
    <lineage>
        <taxon>Eukaryota</taxon>
        <taxon>Viridiplantae</taxon>
        <taxon>Streptophyta</taxon>
        <taxon>Embryophyta</taxon>
        <taxon>Tracheophyta</taxon>
        <taxon>Spermatophyta</taxon>
        <taxon>Magnoliopsida</taxon>
        <taxon>Liliopsida</taxon>
        <taxon>Zingiberales</taxon>
        <taxon>Zingiberaceae</taxon>
        <taxon>Zingiber</taxon>
    </lineage>
</organism>
<dbReference type="Pfam" id="PF01417">
    <property type="entry name" value="ENTH"/>
    <property type="match status" value="1"/>
</dbReference>
<dbReference type="GO" id="GO:0030276">
    <property type="term" value="F:clathrin binding"/>
    <property type="evidence" value="ECO:0007669"/>
    <property type="project" value="TreeGrafter"/>
</dbReference>
<keyword evidence="4" id="KW-0968">Cytoplasmic vesicle</keyword>
<feature type="compositionally biased region" description="Polar residues" evidence="5">
    <location>
        <begin position="285"/>
        <end position="299"/>
    </location>
</feature>
<feature type="domain" description="ENTH" evidence="6">
    <location>
        <begin position="1"/>
        <end position="73"/>
    </location>
</feature>
<dbReference type="GO" id="GO:0030125">
    <property type="term" value="C:clathrin vesicle coat"/>
    <property type="evidence" value="ECO:0007669"/>
    <property type="project" value="TreeGrafter"/>
</dbReference>
<protein>
    <recommendedName>
        <fullName evidence="6">ENTH domain-containing protein</fullName>
    </recommendedName>
</protein>
<evidence type="ECO:0000259" key="6">
    <source>
        <dbReference type="PROSITE" id="PS50942"/>
    </source>
</evidence>
<keyword evidence="8" id="KW-1185">Reference proteome</keyword>
<dbReference type="GO" id="GO:0005794">
    <property type="term" value="C:Golgi apparatus"/>
    <property type="evidence" value="ECO:0007669"/>
    <property type="project" value="UniProtKB-SubCell"/>
</dbReference>
<sequence>MPMLEALTVLKYLVGNGSERVIDDMREHAYQISILSDFQYIDSSGRDQGHNVRKKSQALVALINDKRKDTGILLFSCRFQSTHSSRPDSYLSPRHYGDRYDHSDSRYASRDDDLYGNWKERDWGYKDDELMIEVSGLAIHMVDRKIVMVGTLMNVMAEMVIRMMSIEEVRKVLMVQEIQASVESVPLMMMTAQSVWVAELTMFLGMKESWTAGFLSRVVVPHQAMKKPQEMSTTMCKEIGTPCIQSYPVMEILFSNNSTGRNISGVKAAAPTAPSSVPSTNSPPQTLNQGSPPVPAASSTVKIENHGSGNIMFHILYLNKQQRFENAFTMQIDPRNVEIYTLARQIDPRNVEIYTLLNNTSCISSTSIRH</sequence>
<evidence type="ECO:0000256" key="5">
    <source>
        <dbReference type="SAM" id="MobiDB-lite"/>
    </source>
</evidence>
<evidence type="ECO:0000313" key="7">
    <source>
        <dbReference type="EMBL" id="KAG6507708.1"/>
    </source>
</evidence>
<gene>
    <name evidence="7" type="ORF">ZIOFF_033059</name>
</gene>
<evidence type="ECO:0000256" key="4">
    <source>
        <dbReference type="ARBA" id="ARBA00023329"/>
    </source>
</evidence>
<feature type="compositionally biased region" description="Low complexity" evidence="5">
    <location>
        <begin position="268"/>
        <end position="284"/>
    </location>
</feature>
<dbReference type="EMBL" id="JACMSC010000009">
    <property type="protein sequence ID" value="KAG6507708.1"/>
    <property type="molecule type" value="Genomic_DNA"/>
</dbReference>
<dbReference type="PROSITE" id="PS50942">
    <property type="entry name" value="ENTH"/>
    <property type="match status" value="1"/>
</dbReference>
<dbReference type="PANTHER" id="PTHR12276">
    <property type="entry name" value="EPSIN/ENT-RELATED"/>
    <property type="match status" value="1"/>
</dbReference>